<accession>A0A425XXK5</accession>
<keyword evidence="1" id="KW-1133">Transmembrane helix</keyword>
<gene>
    <name evidence="2" type="ORF">DWB61_15235</name>
</gene>
<reference evidence="2 3" key="1">
    <citation type="submission" date="2018-07" db="EMBL/GenBank/DDBJ databases">
        <title>Draft genome sequence of Ancylomarina sp. M1P.</title>
        <authorList>
            <person name="Yadav S."/>
            <person name="Villanueva L."/>
            <person name="Damste J.S.S."/>
        </authorList>
    </citation>
    <scope>NUCLEOTIDE SEQUENCE [LARGE SCALE GENOMIC DNA]</scope>
    <source>
        <strain evidence="2 3">M1P</strain>
    </source>
</reference>
<sequence>MAKQMKNLSDEASAKYAFILVGIVGSILAVLTYFGIQNTEKKQEYIRKNGERTLAFYSRESGQMSSVTYWFEFKLDGDNYESSLHGPFAVPPTYPFKQVPILVAYYKSDPSQNITLPEEAFDYKGYRICWLKFEDSLTYYMDIRKLD</sequence>
<name>A0A425XXK5_9BACT</name>
<organism evidence="2 3">
    <name type="scientific">Ancylomarina euxinus</name>
    <dbReference type="NCBI Taxonomy" id="2283627"/>
    <lineage>
        <taxon>Bacteria</taxon>
        <taxon>Pseudomonadati</taxon>
        <taxon>Bacteroidota</taxon>
        <taxon>Bacteroidia</taxon>
        <taxon>Marinilabiliales</taxon>
        <taxon>Marinifilaceae</taxon>
        <taxon>Ancylomarina</taxon>
    </lineage>
</organism>
<dbReference type="AlphaFoldDB" id="A0A425XXK5"/>
<proteinExistence type="predicted"/>
<evidence type="ECO:0000256" key="1">
    <source>
        <dbReference type="SAM" id="Phobius"/>
    </source>
</evidence>
<evidence type="ECO:0000313" key="2">
    <source>
        <dbReference type="EMBL" id="RRG19400.1"/>
    </source>
</evidence>
<keyword evidence="1" id="KW-0812">Transmembrane</keyword>
<comment type="caution">
    <text evidence="2">The sequence shown here is derived from an EMBL/GenBank/DDBJ whole genome shotgun (WGS) entry which is preliminary data.</text>
</comment>
<keyword evidence="3" id="KW-1185">Reference proteome</keyword>
<dbReference type="EMBL" id="QQWG01000020">
    <property type="protein sequence ID" value="RRG19400.1"/>
    <property type="molecule type" value="Genomic_DNA"/>
</dbReference>
<feature type="transmembrane region" description="Helical" evidence="1">
    <location>
        <begin position="16"/>
        <end position="36"/>
    </location>
</feature>
<keyword evidence="1" id="KW-0472">Membrane</keyword>
<protein>
    <submittedName>
        <fullName evidence="2">Uncharacterized protein</fullName>
    </submittedName>
</protein>
<evidence type="ECO:0000313" key="3">
    <source>
        <dbReference type="Proteomes" id="UP000285794"/>
    </source>
</evidence>
<dbReference type="Proteomes" id="UP000285794">
    <property type="component" value="Unassembled WGS sequence"/>
</dbReference>